<feature type="compositionally biased region" description="Polar residues" evidence="1">
    <location>
        <begin position="154"/>
        <end position="166"/>
    </location>
</feature>
<gene>
    <name evidence="3" type="ORF">BCETI_3000570</name>
</gene>
<keyword evidence="2" id="KW-0472">Membrane</keyword>
<feature type="region of interest" description="Disordered" evidence="1">
    <location>
        <begin position="105"/>
        <end position="166"/>
    </location>
</feature>
<name>C0G711_9HYPH</name>
<sequence>MPDSLHVTQFAHASIRLLTGRLNLMLSLRKYFISVRCCTKQHGICLTGNRTMTKRTRQIANFLLAAMAAAMLTACAGGKEFQGTPQEGASRTGVYPKFGHLPKAATAQITPEEKQQLTTTLDADRTRLAPQKAPGGGFTAAEAQAMRRQAQEQTNATLKQIESGQE</sequence>
<keyword evidence="2" id="KW-0812">Transmembrane</keyword>
<comment type="caution">
    <text evidence="3">The sequence shown here is derived from an EMBL/GenBank/DDBJ whole genome shotgun (WGS) entry which is preliminary data.</text>
</comment>
<accession>C0G711</accession>
<feature type="compositionally biased region" description="Low complexity" evidence="1">
    <location>
        <begin position="140"/>
        <end position="153"/>
    </location>
</feature>
<protein>
    <submittedName>
        <fullName evidence="3">Uncharacterized protein</fullName>
    </submittedName>
</protein>
<dbReference type="AlphaFoldDB" id="C0G711"/>
<evidence type="ECO:0000313" key="4">
    <source>
        <dbReference type="Proteomes" id="UP000003678"/>
    </source>
</evidence>
<proteinExistence type="predicted"/>
<reference evidence="3 4" key="1">
    <citation type="submission" date="2009-03" db="EMBL/GenBank/DDBJ databases">
        <authorList>
            <person name="Setubal J.C."/>
            <person name="Boyle S."/>
            <person name="Crasta O.R."/>
            <person name="Gillespie J.J."/>
            <person name="Kenyon R.W."/>
            <person name="Lu J."/>
            <person name="Mane S."/>
            <person name="Nagrani S."/>
            <person name="Shallom J.M."/>
            <person name="Shallom S."/>
            <person name="Shukla M."/>
            <person name="Snyder E.E."/>
            <person name="Sobral B.W."/>
            <person name="Wattam A.R."/>
            <person name="Will R."/>
            <person name="Williams K."/>
            <person name="Yoo H."/>
            <person name="Bruce D.H."/>
            <person name="Detter C."/>
            <person name="Munk C."/>
            <person name="Brettin T.S."/>
            <person name="Ficht T."/>
        </authorList>
    </citation>
    <scope>NUCLEOTIDE SEQUENCE [LARGE SCALE GENOMIC DNA]</scope>
    <source>
        <strain evidence="3 4">Cudo</strain>
    </source>
</reference>
<evidence type="ECO:0000256" key="2">
    <source>
        <dbReference type="SAM" id="Phobius"/>
    </source>
</evidence>
<organism evidence="3 4">
    <name type="scientific">Brucella ceti str. Cudo</name>
    <dbReference type="NCBI Taxonomy" id="595497"/>
    <lineage>
        <taxon>Bacteria</taxon>
        <taxon>Pseudomonadati</taxon>
        <taxon>Pseudomonadota</taxon>
        <taxon>Alphaproteobacteria</taxon>
        <taxon>Hyphomicrobiales</taxon>
        <taxon>Brucellaceae</taxon>
        <taxon>Brucella/Ochrobactrum group</taxon>
        <taxon>Brucella</taxon>
    </lineage>
</organism>
<feature type="transmembrane region" description="Helical" evidence="2">
    <location>
        <begin position="59"/>
        <end position="79"/>
    </location>
</feature>
<keyword evidence="2" id="KW-1133">Transmembrane helix</keyword>
<dbReference type="EMBL" id="ACJD01000003">
    <property type="protein sequence ID" value="EEH14795.1"/>
    <property type="molecule type" value="Genomic_DNA"/>
</dbReference>
<dbReference type="Proteomes" id="UP000003678">
    <property type="component" value="Unassembled WGS sequence"/>
</dbReference>
<evidence type="ECO:0000313" key="3">
    <source>
        <dbReference type="EMBL" id="EEH14795.1"/>
    </source>
</evidence>
<evidence type="ECO:0000256" key="1">
    <source>
        <dbReference type="SAM" id="MobiDB-lite"/>
    </source>
</evidence>